<name>A0A7G9RJ76_9BURK</name>
<dbReference type="InterPro" id="IPR005623">
    <property type="entry name" value="Chaperone_NapD_NO3_reduct"/>
</dbReference>
<keyword evidence="6" id="KW-1185">Reference proteome</keyword>
<evidence type="ECO:0000256" key="4">
    <source>
        <dbReference type="HAMAP-Rule" id="MF_02200"/>
    </source>
</evidence>
<keyword evidence="2 4" id="KW-0963">Cytoplasm</keyword>
<evidence type="ECO:0000256" key="2">
    <source>
        <dbReference type="ARBA" id="ARBA00022490"/>
    </source>
</evidence>
<accession>A0A7G9RJ76</accession>
<dbReference type="HAMAP" id="MF_02200">
    <property type="entry name" value="NapD"/>
    <property type="match status" value="1"/>
</dbReference>
<comment type="subcellular location">
    <subcellularLocation>
        <location evidence="1 4">Cytoplasm</location>
    </subcellularLocation>
</comment>
<dbReference type="Gene3D" id="3.30.70.920">
    <property type="match status" value="1"/>
</dbReference>
<dbReference type="PANTHER" id="PTHR38603:SF1">
    <property type="entry name" value="CHAPERONE NAPD"/>
    <property type="match status" value="1"/>
</dbReference>
<dbReference type="GO" id="GO:0005048">
    <property type="term" value="F:signal sequence binding"/>
    <property type="evidence" value="ECO:0007669"/>
    <property type="project" value="UniProtKB-UniRule"/>
</dbReference>
<dbReference type="Proteomes" id="UP000515811">
    <property type="component" value="Chromosome"/>
</dbReference>
<comment type="function">
    <text evidence="4">Chaperone for NapA, the catalytic subunit of the periplasmic nitrate reductase. It binds directly and specifically to the twin-arginine signal peptide of NapA, preventing premature interaction with the Tat translocase and premature export.</text>
</comment>
<dbReference type="GO" id="GO:0005737">
    <property type="term" value="C:cytoplasm"/>
    <property type="evidence" value="ECO:0007669"/>
    <property type="project" value="UniProtKB-SubCell"/>
</dbReference>
<dbReference type="Pfam" id="PF03927">
    <property type="entry name" value="NapD"/>
    <property type="match status" value="1"/>
</dbReference>
<evidence type="ECO:0000256" key="1">
    <source>
        <dbReference type="ARBA" id="ARBA00004496"/>
    </source>
</evidence>
<dbReference type="KEGG" id="drg:H9K76_13520"/>
<gene>
    <name evidence="4" type="primary">napD</name>
    <name evidence="5" type="ORF">H9K76_13520</name>
</gene>
<dbReference type="EMBL" id="CP060714">
    <property type="protein sequence ID" value="QNN55651.1"/>
    <property type="molecule type" value="Genomic_DNA"/>
</dbReference>
<evidence type="ECO:0000313" key="6">
    <source>
        <dbReference type="Proteomes" id="UP000515811"/>
    </source>
</evidence>
<protein>
    <recommendedName>
        <fullName evidence="4">Chaperone NapD</fullName>
    </recommendedName>
    <alternativeName>
        <fullName evidence="4">NapA signal peptide-binding chaperone NapD</fullName>
    </alternativeName>
</protein>
<organism evidence="5 6">
    <name type="scientific">Diaphorobacter ruginosibacter</name>
    <dbReference type="NCBI Taxonomy" id="1715720"/>
    <lineage>
        <taxon>Bacteria</taxon>
        <taxon>Pseudomonadati</taxon>
        <taxon>Pseudomonadota</taxon>
        <taxon>Betaproteobacteria</taxon>
        <taxon>Burkholderiales</taxon>
        <taxon>Comamonadaceae</taxon>
        <taxon>Diaphorobacter</taxon>
    </lineage>
</organism>
<keyword evidence="3 4" id="KW-0143">Chaperone</keyword>
<dbReference type="PANTHER" id="PTHR38603">
    <property type="entry name" value="CHAPERONE NAPD"/>
    <property type="match status" value="1"/>
</dbReference>
<comment type="subunit">
    <text evidence="4">Interacts with the cytoplasmic NapA precursor.</text>
</comment>
<dbReference type="RefSeq" id="WP_187595924.1">
    <property type="nucleotide sequence ID" value="NZ_CP060714.1"/>
</dbReference>
<evidence type="ECO:0000313" key="5">
    <source>
        <dbReference type="EMBL" id="QNN55651.1"/>
    </source>
</evidence>
<reference evidence="5 6" key="1">
    <citation type="submission" date="2020-08" db="EMBL/GenBank/DDBJ databases">
        <title>Genome sequence of Diaphorobacter ruginosibacter DSM 27467T.</title>
        <authorList>
            <person name="Hyun D.-W."/>
            <person name="Bae J.-W."/>
        </authorList>
    </citation>
    <scope>NUCLEOTIDE SEQUENCE [LARGE SCALE GENOMIC DNA]</scope>
    <source>
        <strain evidence="5 6">DSM 27467</strain>
    </source>
</reference>
<evidence type="ECO:0000256" key="3">
    <source>
        <dbReference type="ARBA" id="ARBA00023186"/>
    </source>
</evidence>
<dbReference type="GO" id="GO:0051224">
    <property type="term" value="P:negative regulation of protein transport"/>
    <property type="evidence" value="ECO:0007669"/>
    <property type="project" value="UniProtKB-UniRule"/>
</dbReference>
<proteinExistence type="inferred from homology"/>
<dbReference type="AlphaFoldDB" id="A0A7G9RJ76"/>
<comment type="similarity">
    <text evidence="4">Belongs to the NapD family.</text>
</comment>
<sequence length="91" mass="9821">MNIEELHIISLVVHVVPEKLATVERQLCAVEGLELHGSHPSGKLVVTLEAPLAGVILERVAQIQQIPGVINASLVYQHADARQSFDQGAKP</sequence>